<feature type="domain" description="Amine oxidase" evidence="7">
    <location>
        <begin position="13"/>
        <end position="486"/>
    </location>
</feature>
<comment type="pathway">
    <text evidence="1 5">Carotenoid biosynthesis.</text>
</comment>
<evidence type="ECO:0000256" key="4">
    <source>
        <dbReference type="ARBA" id="ARBA00023002"/>
    </source>
</evidence>
<evidence type="ECO:0000259" key="7">
    <source>
        <dbReference type="Pfam" id="PF01593"/>
    </source>
</evidence>
<keyword evidence="6" id="KW-0732">Signal</keyword>
<dbReference type="InterPro" id="IPR014105">
    <property type="entry name" value="Carotenoid/retinoid_OxRdtase"/>
</dbReference>
<dbReference type="GO" id="GO:0016491">
    <property type="term" value="F:oxidoreductase activity"/>
    <property type="evidence" value="ECO:0007669"/>
    <property type="project" value="UniProtKB-KW"/>
</dbReference>
<feature type="signal peptide" evidence="6">
    <location>
        <begin position="1"/>
        <end position="23"/>
    </location>
</feature>
<name>A0A1I0R6L3_9BACT</name>
<dbReference type="EMBL" id="FOJG01000001">
    <property type="protein sequence ID" value="SEW36270.1"/>
    <property type="molecule type" value="Genomic_DNA"/>
</dbReference>
<sequence length="491" mass="54998">MLSKKVVVIGSGFAGLSASCVLAKAGFDVTVIEQHPTPGGRARQLKAAGFTFDMGPSWYWMPDVIERFFSLFDKTPADYYTLQRLSPSYSIYWPEGATDIPDDYHALCNLFEQLEPGSSKALNHYLLHAADKYAIGMQMAHKPGASVFEFADRTLLPAVLKMDLFSSMKKHVGKFFKHPQLRQLMEFPVLFLGEIAENIPAMYSFMNYADIKLGTWYPQGGMYSLVNAMHQLAIELGVTFHFNTRAEKIQVTGKNATHVHAGGQTFTADAIVGAADYHFIETSLLAPAYRSYSRKYWDSRRMAPSCLLYYIGLNKKLTSLQHHSLFFDVPFDKHARSLYQEPGWPEQPLFYVCCPSRTDNTVAPEGMENLFLLIPVATGLEGDDEQLRERYFQQIIARLEHHLGEPIADAVIYKKSYAGSDFIHDYNAFKGNAYGLANTLNQTAIMKPSMRSARVDNLYYAGQLTVPGPGVPPGIISGEIAANEIIKKFAR</sequence>
<evidence type="ECO:0000256" key="6">
    <source>
        <dbReference type="SAM" id="SignalP"/>
    </source>
</evidence>
<dbReference type="InterPro" id="IPR036188">
    <property type="entry name" value="FAD/NAD-bd_sf"/>
</dbReference>
<dbReference type="AlphaFoldDB" id="A0A1I0R6L3"/>
<organism evidence="8 9">
    <name type="scientific">Chitinophaga arvensicola</name>
    <dbReference type="NCBI Taxonomy" id="29529"/>
    <lineage>
        <taxon>Bacteria</taxon>
        <taxon>Pseudomonadati</taxon>
        <taxon>Bacteroidota</taxon>
        <taxon>Chitinophagia</taxon>
        <taxon>Chitinophagales</taxon>
        <taxon>Chitinophagaceae</taxon>
        <taxon>Chitinophaga</taxon>
    </lineage>
</organism>
<dbReference type="PANTHER" id="PTHR43734">
    <property type="entry name" value="PHYTOENE DESATURASE"/>
    <property type="match status" value="1"/>
</dbReference>
<evidence type="ECO:0000256" key="2">
    <source>
        <dbReference type="ARBA" id="ARBA00006046"/>
    </source>
</evidence>
<dbReference type="InterPro" id="IPR002937">
    <property type="entry name" value="Amino_oxidase"/>
</dbReference>
<dbReference type="GO" id="GO:0016117">
    <property type="term" value="P:carotenoid biosynthetic process"/>
    <property type="evidence" value="ECO:0007669"/>
    <property type="project" value="UniProtKB-KW"/>
</dbReference>
<dbReference type="RefSeq" id="WP_089894880.1">
    <property type="nucleotide sequence ID" value="NZ_FOJG01000001.1"/>
</dbReference>
<dbReference type="PROSITE" id="PS51257">
    <property type="entry name" value="PROKAR_LIPOPROTEIN"/>
    <property type="match status" value="1"/>
</dbReference>
<gene>
    <name evidence="8" type="ORF">SAMN04488122_2368</name>
</gene>
<dbReference type="STRING" id="29529.SAMN04488122_2368"/>
<keyword evidence="3 5" id="KW-0125">Carotenoid biosynthesis</keyword>
<accession>A0A1I0R6L3</accession>
<feature type="chain" id="PRO_5011698262" evidence="6">
    <location>
        <begin position="24"/>
        <end position="491"/>
    </location>
</feature>
<dbReference type="PANTHER" id="PTHR43734:SF1">
    <property type="entry name" value="PHYTOENE DESATURASE"/>
    <property type="match status" value="1"/>
</dbReference>
<dbReference type="SUPFAM" id="SSF51905">
    <property type="entry name" value="FAD/NAD(P)-binding domain"/>
    <property type="match status" value="1"/>
</dbReference>
<evidence type="ECO:0000256" key="5">
    <source>
        <dbReference type="RuleBase" id="RU362075"/>
    </source>
</evidence>
<dbReference type="Pfam" id="PF01593">
    <property type="entry name" value="Amino_oxidase"/>
    <property type="match status" value="1"/>
</dbReference>
<proteinExistence type="inferred from homology"/>
<dbReference type="Proteomes" id="UP000199310">
    <property type="component" value="Unassembled WGS sequence"/>
</dbReference>
<dbReference type="OrthoDB" id="9774675at2"/>
<protein>
    <submittedName>
        <fullName evidence="8">Phytoene desaturase</fullName>
    </submittedName>
</protein>
<dbReference type="Gene3D" id="3.50.50.60">
    <property type="entry name" value="FAD/NAD(P)-binding domain"/>
    <property type="match status" value="2"/>
</dbReference>
<dbReference type="PRINTS" id="PR00419">
    <property type="entry name" value="ADXRDTASE"/>
</dbReference>
<comment type="similarity">
    <text evidence="2 5">Belongs to the carotenoid/retinoid oxidoreductase family.</text>
</comment>
<evidence type="ECO:0000256" key="1">
    <source>
        <dbReference type="ARBA" id="ARBA00004829"/>
    </source>
</evidence>
<dbReference type="NCBIfam" id="TIGR02734">
    <property type="entry name" value="crtI_fam"/>
    <property type="match status" value="1"/>
</dbReference>
<evidence type="ECO:0000313" key="8">
    <source>
        <dbReference type="EMBL" id="SEW36270.1"/>
    </source>
</evidence>
<keyword evidence="4 5" id="KW-0560">Oxidoreductase</keyword>
<evidence type="ECO:0000256" key="3">
    <source>
        <dbReference type="ARBA" id="ARBA00022746"/>
    </source>
</evidence>
<keyword evidence="9" id="KW-1185">Reference proteome</keyword>
<reference evidence="9" key="1">
    <citation type="submission" date="2016-10" db="EMBL/GenBank/DDBJ databases">
        <authorList>
            <person name="Varghese N."/>
            <person name="Submissions S."/>
        </authorList>
    </citation>
    <scope>NUCLEOTIDE SEQUENCE [LARGE SCALE GENOMIC DNA]</scope>
    <source>
        <strain evidence="9">DSM 3695</strain>
    </source>
</reference>
<evidence type="ECO:0000313" key="9">
    <source>
        <dbReference type="Proteomes" id="UP000199310"/>
    </source>
</evidence>